<dbReference type="SUPFAM" id="SSF46955">
    <property type="entry name" value="Putative DNA-binding domain"/>
    <property type="match status" value="1"/>
</dbReference>
<evidence type="ECO:0000313" key="1">
    <source>
        <dbReference type="EMBL" id="BDG74054.1"/>
    </source>
</evidence>
<dbReference type="RefSeq" id="WP_341482825.1">
    <property type="nucleotide sequence ID" value="NZ_AP025637.1"/>
</dbReference>
<gene>
    <name evidence="1" type="ORF">Rmf_39830</name>
</gene>
<name>A0ABM7Y7T5_9PROT</name>
<dbReference type="InterPro" id="IPR009061">
    <property type="entry name" value="DNA-bd_dom_put_sf"/>
</dbReference>
<keyword evidence="2" id="KW-1185">Reference proteome</keyword>
<sequence>MCDRRPASSANAGGFNSVRLTQSELAKRWRISGRTLEKWRQTQAGPRHLKIGGRVVYRLEDIEAFEVEQLRGPA</sequence>
<organism evidence="1 2">
    <name type="scientific">Roseomonas fluvialis</name>
    <dbReference type="NCBI Taxonomy" id="1750527"/>
    <lineage>
        <taxon>Bacteria</taxon>
        <taxon>Pseudomonadati</taxon>
        <taxon>Pseudomonadota</taxon>
        <taxon>Alphaproteobacteria</taxon>
        <taxon>Acetobacterales</taxon>
        <taxon>Roseomonadaceae</taxon>
        <taxon>Roseomonas</taxon>
    </lineage>
</organism>
<protein>
    <recommendedName>
        <fullName evidence="3">Helix-turn-helix domain-containing protein</fullName>
    </recommendedName>
</protein>
<dbReference type="EMBL" id="AP025637">
    <property type="protein sequence ID" value="BDG74054.1"/>
    <property type="molecule type" value="Genomic_DNA"/>
</dbReference>
<evidence type="ECO:0008006" key="3">
    <source>
        <dbReference type="Google" id="ProtNLM"/>
    </source>
</evidence>
<reference evidence="1 2" key="1">
    <citation type="journal article" date="2016" name="Microbes Environ.">
        <title>Phylogenetically diverse aerobic anoxygenic phototrophic bacteria isolated from epilithic biofilms in Tama river, Japan.</title>
        <authorList>
            <person name="Hirose S."/>
            <person name="Matsuura K."/>
            <person name="Haruta S."/>
        </authorList>
    </citation>
    <scope>NUCLEOTIDE SEQUENCE [LARGE SCALE GENOMIC DNA]</scope>
    <source>
        <strain evidence="1 2">S08</strain>
    </source>
</reference>
<accession>A0ABM7Y7T5</accession>
<proteinExistence type="predicted"/>
<evidence type="ECO:0000313" key="2">
    <source>
        <dbReference type="Proteomes" id="UP000831327"/>
    </source>
</evidence>
<dbReference type="Proteomes" id="UP000831327">
    <property type="component" value="Chromosome"/>
</dbReference>